<dbReference type="EMBL" id="CP002100">
    <property type="protein sequence ID" value="ADN51449.1"/>
    <property type="molecule type" value="Genomic_DNA"/>
</dbReference>
<dbReference type="Proteomes" id="UP000006681">
    <property type="component" value="Chromosome"/>
</dbReference>
<evidence type="ECO:0000313" key="2">
    <source>
        <dbReference type="Proteomes" id="UP000006681"/>
    </source>
</evidence>
<dbReference type="eggNOG" id="arCOG13902">
    <property type="taxonomic scope" value="Archaea"/>
</dbReference>
<reference evidence="1 2" key="1">
    <citation type="journal article" date="2010" name="Stand. Genomic Sci.">
        <title>Complete genome sequence of Vulcanisaeta distributa type strain (IC-017).</title>
        <authorList>
            <person name="Mavromatis K."/>
            <person name="Sikorski J."/>
            <person name="Pabst E."/>
            <person name="Teshima H."/>
            <person name="Lapidus A."/>
            <person name="Lucas S."/>
            <person name="Nolan M."/>
            <person name="Glavina Del Rio T."/>
            <person name="Cheng J.F."/>
            <person name="Bruce D."/>
            <person name="Goodwin L."/>
            <person name="Pitluck S."/>
            <person name="Liolios K."/>
            <person name="Ivanova N."/>
            <person name="Mikhailova N."/>
            <person name="Pati A."/>
            <person name="Chen A."/>
            <person name="Palaniappan K."/>
            <person name="Land M."/>
            <person name="Hauser L."/>
            <person name="Chang Y.J."/>
            <person name="Jeffries C.D."/>
            <person name="Rohde M."/>
            <person name="Spring S."/>
            <person name="Goker M."/>
            <person name="Wirth R."/>
            <person name="Woyke T."/>
            <person name="Bristow J."/>
            <person name="Eisen J.A."/>
            <person name="Markowitz V."/>
            <person name="Hugenholtz P."/>
            <person name="Klenk H.P."/>
            <person name="Kyrpides N.C."/>
        </authorList>
    </citation>
    <scope>NUCLEOTIDE SEQUENCE [LARGE SCALE GENOMIC DNA]</scope>
    <source>
        <strain evidence="2">DSM 14429 / JCM 11212 / NBRC 100878 / IC-017</strain>
    </source>
</reference>
<dbReference type="STRING" id="572478.Vdis_2080"/>
<organism evidence="1 2">
    <name type="scientific">Vulcanisaeta distributa (strain DSM 14429 / JCM 11212 / NBRC 100878 / IC-017)</name>
    <dbReference type="NCBI Taxonomy" id="572478"/>
    <lineage>
        <taxon>Archaea</taxon>
        <taxon>Thermoproteota</taxon>
        <taxon>Thermoprotei</taxon>
        <taxon>Thermoproteales</taxon>
        <taxon>Thermoproteaceae</taxon>
        <taxon>Vulcanisaeta</taxon>
    </lineage>
</organism>
<evidence type="ECO:0000313" key="1">
    <source>
        <dbReference type="EMBL" id="ADN51449.1"/>
    </source>
</evidence>
<dbReference type="AlphaFoldDB" id="E1QPG1"/>
<accession>E1QPG1</accession>
<keyword evidence="2" id="KW-1185">Reference proteome</keyword>
<dbReference type="KEGG" id="vdi:Vdis_2080"/>
<name>E1QPG1_VULDI</name>
<protein>
    <submittedName>
        <fullName evidence="1">Uncharacterized protein</fullName>
    </submittedName>
</protein>
<proteinExistence type="predicted"/>
<gene>
    <name evidence="1" type="ordered locus">Vdis_2080</name>
</gene>
<reference evidence="2" key="2">
    <citation type="journal article" date="2010" name="Stand. Genomic Sci.">
        <title>Complete genome sequence of Vulcanisaeta distributa type strain (IC-017T).</title>
        <authorList>
            <person name="Mavromatis K."/>
            <person name="Sikorski J."/>
            <person name="Pabst E."/>
            <person name="Teshima H."/>
            <person name="Lapidus A."/>
            <person name="Lucas S."/>
            <person name="Nolan M."/>
            <person name="Glavina Del Rio T."/>
            <person name="Cheng J."/>
            <person name="Bruce D."/>
            <person name="Goodwin L."/>
            <person name="Pitluck S."/>
            <person name="Liolios K."/>
            <person name="Ivanova N."/>
            <person name="Mikhailova N."/>
            <person name="Pati A."/>
            <person name="Chen A."/>
            <person name="Palaniappan K."/>
            <person name="Land M."/>
            <person name="Hauser L."/>
            <person name="Chang Y."/>
            <person name="Jeffries C."/>
            <person name="Rohde M."/>
            <person name="Spring S."/>
            <person name="Goker M."/>
            <person name="Wirth R."/>
            <person name="Woyke T."/>
            <person name="Bristow J."/>
            <person name="Eisen J."/>
            <person name="Markowitz V."/>
            <person name="Hugenholtz P."/>
            <person name="Klenk H."/>
            <person name="Kyrpides N."/>
        </authorList>
    </citation>
    <scope>NUCLEOTIDE SEQUENCE [LARGE SCALE GENOMIC DNA]</scope>
    <source>
        <strain evidence="2">DSM 14429 / JCM 11212 / NBRC 100878 / IC-017</strain>
    </source>
</reference>
<sequence>MSLRLLMMFCEYLICGDVLNYLIWAYDKITNNNFINKLINHGIKERAVIKVLNELFNLVACNLLNYSMGNQMYVNHNIPEEILRDINNLILILLRVSDDCTYVGLY</sequence>
<dbReference type="HOGENOM" id="CLU_2217202_0_0_2"/>